<accession>A0A179DAZ1</accession>
<dbReference type="EMBL" id="LWHJ01000031">
    <property type="protein sequence ID" value="OAQ38215.1"/>
    <property type="molecule type" value="Genomic_DNA"/>
</dbReference>
<dbReference type="STRING" id="1826909.A5893_15575"/>
<reference evidence="1 2" key="1">
    <citation type="submission" date="2016-04" db="EMBL/GenBank/DDBJ databases">
        <authorList>
            <person name="Evans L.H."/>
            <person name="Alamgir A."/>
            <person name="Owens N."/>
            <person name="Weber N.D."/>
            <person name="Virtaneva K."/>
            <person name="Barbian K."/>
            <person name="Babar A."/>
            <person name="Rosenke K."/>
        </authorList>
    </citation>
    <scope>NUCLEOTIDE SEQUENCE [LARGE SCALE GENOMIC DNA]</scope>
    <source>
        <strain evidence="1 2">CCM 8644</strain>
    </source>
</reference>
<gene>
    <name evidence="1" type="ORF">A5893_15575</name>
</gene>
<evidence type="ECO:0008006" key="3">
    <source>
        <dbReference type="Google" id="ProtNLM"/>
    </source>
</evidence>
<dbReference type="AlphaFoldDB" id="A0A179DAZ1"/>
<organism evidence="1 2">
    <name type="scientific">Pedobacter psychrophilus</name>
    <dbReference type="NCBI Taxonomy" id="1826909"/>
    <lineage>
        <taxon>Bacteria</taxon>
        <taxon>Pseudomonadati</taxon>
        <taxon>Bacteroidota</taxon>
        <taxon>Sphingobacteriia</taxon>
        <taxon>Sphingobacteriales</taxon>
        <taxon>Sphingobacteriaceae</taxon>
        <taxon>Pedobacter</taxon>
    </lineage>
</organism>
<comment type="caution">
    <text evidence="1">The sequence shown here is derived from an EMBL/GenBank/DDBJ whole genome shotgun (WGS) entry which is preliminary data.</text>
</comment>
<sequence>MNLIDKISTHSRQPLTHQLLISWLKHYERPNDKISELIHQNKLQSIKKGLYIVGPAIIAAIPEKFTIANHLLGPSYISLDSALSYYGLIPEKVYTTSSVTIKSSKEFDTSIGFFSYSQLPVPYYSFGIKSLLIGESQQILIASKEKALCDKIIKTKGIVLRSEKQAYEFLIKNLRMDEFILKNLNTDEIENWLNNAPKAESISQVVKVIKSL</sequence>
<dbReference type="Proteomes" id="UP000078459">
    <property type="component" value="Unassembled WGS sequence"/>
</dbReference>
<protein>
    <recommendedName>
        <fullName evidence="3">Transcriptional regulator, AbiEi antitoxin, Type IV TA system</fullName>
    </recommendedName>
</protein>
<proteinExistence type="predicted"/>
<reference evidence="1 2" key="2">
    <citation type="submission" date="2016-06" db="EMBL/GenBank/DDBJ databases">
        <title>Pedobacter psychrophilus sp. nov., isolated from Antarctic fragmentary rock.</title>
        <authorList>
            <person name="Svec P."/>
        </authorList>
    </citation>
    <scope>NUCLEOTIDE SEQUENCE [LARGE SCALE GENOMIC DNA]</scope>
    <source>
        <strain evidence="1 2">CCM 8644</strain>
    </source>
</reference>
<evidence type="ECO:0000313" key="1">
    <source>
        <dbReference type="EMBL" id="OAQ38215.1"/>
    </source>
</evidence>
<keyword evidence="2" id="KW-1185">Reference proteome</keyword>
<evidence type="ECO:0000313" key="2">
    <source>
        <dbReference type="Proteomes" id="UP000078459"/>
    </source>
</evidence>
<dbReference type="RefSeq" id="WP_068823609.1">
    <property type="nucleotide sequence ID" value="NZ_LWHJ01000031.1"/>
</dbReference>
<dbReference type="OrthoDB" id="9798269at2"/>
<name>A0A179DAZ1_9SPHI</name>